<keyword evidence="2" id="KW-0433">Leucine-rich repeat</keyword>
<keyword evidence="3 6" id="KW-0732">Signal</keyword>
<dbReference type="FunFam" id="3.80.10.10:FF:000400">
    <property type="entry name" value="Nuclear pore complex protein NUP107"/>
    <property type="match status" value="1"/>
</dbReference>
<evidence type="ECO:0000256" key="4">
    <source>
        <dbReference type="ARBA" id="ARBA00022737"/>
    </source>
</evidence>
<dbReference type="PANTHER" id="PTHR48009:SF9">
    <property type="entry name" value="LRR RECEPTOR-LIKE SERINE_THREONINE-PROTEIN KINASE GSO1"/>
    <property type="match status" value="1"/>
</dbReference>
<evidence type="ECO:0000256" key="1">
    <source>
        <dbReference type="ARBA" id="ARBA00004370"/>
    </source>
</evidence>
<dbReference type="GO" id="GO:0016020">
    <property type="term" value="C:membrane"/>
    <property type="evidence" value="ECO:0007669"/>
    <property type="project" value="UniProtKB-SubCell"/>
</dbReference>
<dbReference type="InterPro" id="IPR053213">
    <property type="entry name" value="RLP29"/>
</dbReference>
<evidence type="ECO:0000256" key="3">
    <source>
        <dbReference type="ARBA" id="ARBA00022729"/>
    </source>
</evidence>
<reference evidence="7" key="2">
    <citation type="submission" date="2023-06" db="EMBL/GenBank/DDBJ databases">
        <authorList>
            <person name="Ma L."/>
            <person name="Liu K.-W."/>
            <person name="Li Z."/>
            <person name="Hsiao Y.-Y."/>
            <person name="Qi Y."/>
            <person name="Fu T."/>
            <person name="Tang G."/>
            <person name="Zhang D."/>
            <person name="Sun W.-H."/>
            <person name="Liu D.-K."/>
            <person name="Li Y."/>
            <person name="Chen G.-Z."/>
            <person name="Liu X.-D."/>
            <person name="Liao X.-Y."/>
            <person name="Jiang Y.-T."/>
            <person name="Yu X."/>
            <person name="Hao Y."/>
            <person name="Huang J."/>
            <person name="Zhao X.-W."/>
            <person name="Ke S."/>
            <person name="Chen Y.-Y."/>
            <person name="Wu W.-L."/>
            <person name="Hsu J.-L."/>
            <person name="Lin Y.-F."/>
            <person name="Huang M.-D."/>
            <person name="Li C.-Y."/>
            <person name="Huang L."/>
            <person name="Wang Z.-W."/>
            <person name="Zhao X."/>
            <person name="Zhong W.-Y."/>
            <person name="Peng D.-H."/>
            <person name="Ahmad S."/>
            <person name="Lan S."/>
            <person name="Zhang J.-S."/>
            <person name="Tsai W.-C."/>
            <person name="Van De Peer Y."/>
            <person name="Liu Z.-J."/>
        </authorList>
    </citation>
    <scope>NUCLEOTIDE SEQUENCE</scope>
    <source>
        <strain evidence="7">SCP</strain>
        <tissue evidence="7">Leaves</tissue>
    </source>
</reference>
<dbReference type="EMBL" id="JAUJYN010000006">
    <property type="protein sequence ID" value="KAK1268318.1"/>
    <property type="molecule type" value="Genomic_DNA"/>
</dbReference>
<dbReference type="Proteomes" id="UP001179952">
    <property type="component" value="Unassembled WGS sequence"/>
</dbReference>
<dbReference type="PRINTS" id="PR00019">
    <property type="entry name" value="LEURICHRPT"/>
</dbReference>
<dbReference type="AlphaFoldDB" id="A0AAV9AVD7"/>
<organism evidence="7 8">
    <name type="scientific">Acorus gramineus</name>
    <name type="common">Dwarf sweet flag</name>
    <dbReference type="NCBI Taxonomy" id="55184"/>
    <lineage>
        <taxon>Eukaryota</taxon>
        <taxon>Viridiplantae</taxon>
        <taxon>Streptophyta</taxon>
        <taxon>Embryophyta</taxon>
        <taxon>Tracheophyta</taxon>
        <taxon>Spermatophyta</taxon>
        <taxon>Magnoliopsida</taxon>
        <taxon>Liliopsida</taxon>
        <taxon>Acoraceae</taxon>
        <taxon>Acorus</taxon>
    </lineage>
</organism>
<dbReference type="Pfam" id="PF13855">
    <property type="entry name" value="LRR_8"/>
    <property type="match status" value="2"/>
</dbReference>
<proteinExistence type="predicted"/>
<protein>
    <submittedName>
        <fullName evidence="7">Uncharacterized protein</fullName>
    </submittedName>
</protein>
<evidence type="ECO:0000256" key="2">
    <source>
        <dbReference type="ARBA" id="ARBA00022614"/>
    </source>
</evidence>
<comment type="subcellular location">
    <subcellularLocation>
        <location evidence="1">Membrane</location>
    </subcellularLocation>
</comment>
<evidence type="ECO:0000313" key="7">
    <source>
        <dbReference type="EMBL" id="KAK1268318.1"/>
    </source>
</evidence>
<keyword evidence="4" id="KW-0677">Repeat</keyword>
<dbReference type="Gene3D" id="3.80.10.10">
    <property type="entry name" value="Ribonuclease Inhibitor"/>
    <property type="match status" value="3"/>
</dbReference>
<feature type="chain" id="PRO_5043384345" evidence="6">
    <location>
        <begin position="17"/>
        <end position="383"/>
    </location>
</feature>
<evidence type="ECO:0000256" key="6">
    <source>
        <dbReference type="SAM" id="SignalP"/>
    </source>
</evidence>
<feature type="signal peptide" evidence="6">
    <location>
        <begin position="1"/>
        <end position="16"/>
    </location>
</feature>
<dbReference type="SMART" id="SM00369">
    <property type="entry name" value="LRR_TYP"/>
    <property type="match status" value="4"/>
</dbReference>
<reference evidence="7" key="1">
    <citation type="journal article" date="2023" name="Nat. Commun.">
        <title>Diploid and tetraploid genomes of Acorus and the evolution of monocots.</title>
        <authorList>
            <person name="Ma L."/>
            <person name="Liu K.W."/>
            <person name="Li Z."/>
            <person name="Hsiao Y.Y."/>
            <person name="Qi Y."/>
            <person name="Fu T."/>
            <person name="Tang G.D."/>
            <person name="Zhang D."/>
            <person name="Sun W.H."/>
            <person name="Liu D.K."/>
            <person name="Li Y."/>
            <person name="Chen G.Z."/>
            <person name="Liu X.D."/>
            <person name="Liao X.Y."/>
            <person name="Jiang Y.T."/>
            <person name="Yu X."/>
            <person name="Hao Y."/>
            <person name="Huang J."/>
            <person name="Zhao X.W."/>
            <person name="Ke S."/>
            <person name="Chen Y.Y."/>
            <person name="Wu W.L."/>
            <person name="Hsu J.L."/>
            <person name="Lin Y.F."/>
            <person name="Huang M.D."/>
            <person name="Li C.Y."/>
            <person name="Huang L."/>
            <person name="Wang Z.W."/>
            <person name="Zhao X."/>
            <person name="Zhong W.Y."/>
            <person name="Peng D.H."/>
            <person name="Ahmad S."/>
            <person name="Lan S."/>
            <person name="Zhang J.S."/>
            <person name="Tsai W.C."/>
            <person name="Van de Peer Y."/>
            <person name="Liu Z.J."/>
        </authorList>
    </citation>
    <scope>NUCLEOTIDE SEQUENCE</scope>
    <source>
        <strain evidence="7">SCP</strain>
    </source>
</reference>
<evidence type="ECO:0000313" key="8">
    <source>
        <dbReference type="Proteomes" id="UP001179952"/>
    </source>
</evidence>
<gene>
    <name evidence="7" type="ORF">QJS04_geneDACA006279</name>
</gene>
<evidence type="ECO:0000256" key="5">
    <source>
        <dbReference type="ARBA" id="ARBA00023136"/>
    </source>
</evidence>
<dbReference type="InterPro" id="IPR001611">
    <property type="entry name" value="Leu-rich_rpt"/>
</dbReference>
<accession>A0AAV9AVD7</accession>
<dbReference type="InterPro" id="IPR003591">
    <property type="entry name" value="Leu-rich_rpt_typical-subtyp"/>
</dbReference>
<dbReference type="Pfam" id="PF00560">
    <property type="entry name" value="LRR_1"/>
    <property type="match status" value="1"/>
</dbReference>
<sequence length="383" mass="40829">MLRRLLFILLSIQSSAVSLTAPSDVLALQSIKSSINPISIPTWSCLFSWNFTSDPCSPSRIPSHFICGITCSSSSSRILSLVLDPAGYAGRLSPLISNLTFLTHLDLSDNSFTGPIPPSLSLLSNLQTLTLTSNSFTGPVPSSLSNLTSLQSLDLSRNSLTGPLPANMASMSALRTLDLSFNELSGSLPKLPPNLVQLALKGNSLTGTVSRSVFGRLNSLEVVELGDNGLSGRIGGWFFLLPSLQQVDLAKNSLTGVEVPKGGSSAVVAVDLGFNGIEGRLAAEWAGFRRLSALSLRHNRLKGGIPMEYGLKRPEPFKRLFLDGNFLKGTVPDGFLGSDSIWGSFGDNCLEGCPASSTLCLPRQKPVTVCRQVYGKRTRGLSD</sequence>
<keyword evidence="8" id="KW-1185">Reference proteome</keyword>
<dbReference type="PROSITE" id="PS51450">
    <property type="entry name" value="LRR"/>
    <property type="match status" value="1"/>
</dbReference>
<name>A0AAV9AVD7_ACOGR</name>
<dbReference type="InterPro" id="IPR032675">
    <property type="entry name" value="LRR_dom_sf"/>
</dbReference>
<dbReference type="SUPFAM" id="SSF52058">
    <property type="entry name" value="L domain-like"/>
    <property type="match status" value="1"/>
</dbReference>
<dbReference type="PANTHER" id="PTHR48009">
    <property type="entry name" value="LEUCINE-RICH REPEAT (LRR) FAMILY PROTEIN"/>
    <property type="match status" value="1"/>
</dbReference>
<comment type="caution">
    <text evidence="7">The sequence shown here is derived from an EMBL/GenBank/DDBJ whole genome shotgun (WGS) entry which is preliminary data.</text>
</comment>
<keyword evidence="5" id="KW-0472">Membrane</keyword>